<proteinExistence type="predicted"/>
<accession>A0AAV4XPM5</accession>
<reference evidence="1 2" key="1">
    <citation type="submission" date="2021-06" db="EMBL/GenBank/DDBJ databases">
        <title>Caerostris extrusa draft genome.</title>
        <authorList>
            <person name="Kono N."/>
            <person name="Arakawa K."/>
        </authorList>
    </citation>
    <scope>NUCLEOTIDE SEQUENCE [LARGE SCALE GENOMIC DNA]</scope>
</reference>
<comment type="caution">
    <text evidence="1">The sequence shown here is derived from an EMBL/GenBank/DDBJ whole genome shotgun (WGS) entry which is preliminary data.</text>
</comment>
<dbReference type="Proteomes" id="UP001054945">
    <property type="component" value="Unassembled WGS sequence"/>
</dbReference>
<organism evidence="1 2">
    <name type="scientific">Caerostris extrusa</name>
    <name type="common">Bark spider</name>
    <name type="synonym">Caerostris bankana</name>
    <dbReference type="NCBI Taxonomy" id="172846"/>
    <lineage>
        <taxon>Eukaryota</taxon>
        <taxon>Metazoa</taxon>
        <taxon>Ecdysozoa</taxon>
        <taxon>Arthropoda</taxon>
        <taxon>Chelicerata</taxon>
        <taxon>Arachnida</taxon>
        <taxon>Araneae</taxon>
        <taxon>Araneomorphae</taxon>
        <taxon>Entelegynae</taxon>
        <taxon>Araneoidea</taxon>
        <taxon>Araneidae</taxon>
        <taxon>Caerostris</taxon>
    </lineage>
</organism>
<gene>
    <name evidence="1" type="ORF">CEXT_480121</name>
</gene>
<protein>
    <recommendedName>
        <fullName evidence="3">Ribosomal protein S4</fullName>
    </recommendedName>
</protein>
<dbReference type="AlphaFoldDB" id="A0AAV4XPM5"/>
<keyword evidence="2" id="KW-1185">Reference proteome</keyword>
<evidence type="ECO:0000313" key="2">
    <source>
        <dbReference type="Proteomes" id="UP001054945"/>
    </source>
</evidence>
<dbReference type="AntiFam" id="ANF00012">
    <property type="entry name" value="tRNA translation"/>
</dbReference>
<evidence type="ECO:0008006" key="3">
    <source>
        <dbReference type="Google" id="ProtNLM"/>
    </source>
</evidence>
<evidence type="ECO:0000313" key="1">
    <source>
        <dbReference type="EMBL" id="GIY96110.1"/>
    </source>
</evidence>
<dbReference type="EMBL" id="BPLR01018008">
    <property type="protein sequence ID" value="GIY96110.1"/>
    <property type="molecule type" value="Genomic_DNA"/>
</dbReference>
<name>A0AAV4XPM5_CAEEX</name>
<sequence>MCTTGREILIKGSLRISVYNKRRTKKIKLLLTLGGTRTRNPRFRRPMPYPLGHEGDRLIVTRVRISKRPDIRDVYHLREILIKVQIVTRVRISKGLTFEMCTTGREILIKGNLRISVYNKNVQKKKLLFTLGGSRTRNPRFRRPMPYPLGHEGDRLIVTRVRISKGLTFEMCTTGREILIKDRDACSYFKRPDIRDVYRWEEILRKVHIVTRVRISKGLTFEMCTTGREILIKGNLRISVYNKRRAKKKLLLTLGGTRTRNPRFRRPMPYPLGHEGDSADRDTCSYFKRPDIRDVYHWEEILIKDRDACSYFKRPDIRDVYHWGEILIKDRDACSYFKRPDIRDVYHWERNTN</sequence>